<feature type="domain" description="UvrD-like helicase ATP-binding" evidence="14">
    <location>
        <begin position="7"/>
        <end position="291"/>
    </location>
</feature>
<dbReference type="InterPro" id="IPR014017">
    <property type="entry name" value="DNA_helicase_UvrD-like_C"/>
</dbReference>
<keyword evidence="17" id="KW-1185">Reference proteome</keyword>
<dbReference type="Gene3D" id="3.40.50.300">
    <property type="entry name" value="P-loop containing nucleotide triphosphate hydrolases"/>
    <property type="match status" value="2"/>
</dbReference>
<dbReference type="InterPro" id="IPR000212">
    <property type="entry name" value="DNA_helicase_UvrD/REP"/>
</dbReference>
<evidence type="ECO:0000256" key="9">
    <source>
        <dbReference type="ARBA" id="ARBA00034808"/>
    </source>
</evidence>
<dbReference type="GO" id="GO:0005829">
    <property type="term" value="C:cytosol"/>
    <property type="evidence" value="ECO:0007669"/>
    <property type="project" value="TreeGrafter"/>
</dbReference>
<evidence type="ECO:0000256" key="3">
    <source>
        <dbReference type="ARBA" id="ARBA00022801"/>
    </source>
</evidence>
<dbReference type="PANTHER" id="PTHR11070">
    <property type="entry name" value="UVRD / RECB / PCRA DNA HELICASE FAMILY MEMBER"/>
    <property type="match status" value="1"/>
</dbReference>
<dbReference type="GO" id="GO:0043138">
    <property type="term" value="F:3'-5' DNA helicase activity"/>
    <property type="evidence" value="ECO:0007669"/>
    <property type="project" value="UniProtKB-EC"/>
</dbReference>
<feature type="domain" description="UvrD-like helicase C-terminal" evidence="15">
    <location>
        <begin position="292"/>
        <end position="568"/>
    </location>
</feature>
<dbReference type="EC" id="5.6.2.4" evidence="9"/>
<dbReference type="PROSITE" id="PS51217">
    <property type="entry name" value="UVRD_HELICASE_CTER"/>
    <property type="match status" value="1"/>
</dbReference>
<reference evidence="17" key="2">
    <citation type="submission" date="2011-02" db="EMBL/GenBank/DDBJ databases">
        <title>The complete genome of Pedobacter saltans DSM 12145.</title>
        <authorList>
            <consortium name="US DOE Joint Genome Institute (JGI-PGF)"/>
            <person name="Lucas S."/>
            <person name="Copeland A."/>
            <person name="Lapidus A."/>
            <person name="Bruce D."/>
            <person name="Goodwin L."/>
            <person name="Pitluck S."/>
            <person name="Kyrpides N."/>
            <person name="Mavromatis K."/>
            <person name="Pagani I."/>
            <person name="Ivanova N."/>
            <person name="Ovchinnikova G."/>
            <person name="Lu M."/>
            <person name="Detter J.C."/>
            <person name="Han C."/>
            <person name="Land M."/>
            <person name="Hauser L."/>
            <person name="Markowitz V."/>
            <person name="Cheng J.-F."/>
            <person name="Hugenholtz P."/>
            <person name="Woyke T."/>
            <person name="Wu D."/>
            <person name="Tindall B."/>
            <person name="Pomrenke H.G."/>
            <person name="Brambilla E."/>
            <person name="Klenk H.-P."/>
            <person name="Eisen J.A."/>
        </authorList>
    </citation>
    <scope>NUCLEOTIDE SEQUENCE [LARGE SCALE GENOMIC DNA]</scope>
    <source>
        <strain evidence="17">ATCC 51119 / DSM 12145 / JCM 21818 / LMG 10337 / NBRC 100064 / NCIMB 13643</strain>
    </source>
</reference>
<evidence type="ECO:0000259" key="15">
    <source>
        <dbReference type="PROSITE" id="PS51217"/>
    </source>
</evidence>
<evidence type="ECO:0000256" key="13">
    <source>
        <dbReference type="SAM" id="MobiDB-lite"/>
    </source>
</evidence>
<dbReference type="Pfam" id="PF00580">
    <property type="entry name" value="UvrD-helicase"/>
    <property type="match status" value="1"/>
</dbReference>
<dbReference type="Pfam" id="PF21196">
    <property type="entry name" value="PcrA_UvrD_tudor"/>
    <property type="match status" value="1"/>
</dbReference>
<evidence type="ECO:0000313" key="16">
    <source>
        <dbReference type="EMBL" id="ADY51807.1"/>
    </source>
</evidence>
<dbReference type="GO" id="GO:0000725">
    <property type="term" value="P:recombinational repair"/>
    <property type="evidence" value="ECO:0007669"/>
    <property type="project" value="TreeGrafter"/>
</dbReference>
<evidence type="ECO:0000256" key="4">
    <source>
        <dbReference type="ARBA" id="ARBA00022806"/>
    </source>
</evidence>
<dbReference type="CDD" id="cd17932">
    <property type="entry name" value="DEXQc_UvrD"/>
    <property type="match status" value="1"/>
</dbReference>
<protein>
    <recommendedName>
        <fullName evidence="9">DNA 3'-5' helicase</fullName>
        <ecNumber evidence="9">5.6.2.4</ecNumber>
    </recommendedName>
    <alternativeName>
        <fullName evidence="10">DNA 3'-5' helicase II</fullName>
    </alternativeName>
</protein>
<evidence type="ECO:0000259" key="14">
    <source>
        <dbReference type="PROSITE" id="PS51198"/>
    </source>
</evidence>
<name>F0SD50_PSESL</name>
<keyword evidence="3 12" id="KW-0378">Hydrolase</keyword>
<dbReference type="STRING" id="762903.Pedsa_1239"/>
<keyword evidence="7" id="KW-0413">Isomerase</keyword>
<feature type="region of interest" description="Disordered" evidence="13">
    <location>
        <begin position="656"/>
        <end position="686"/>
    </location>
</feature>
<comment type="similarity">
    <text evidence="1">Belongs to the helicase family. UvrD subfamily.</text>
</comment>
<reference evidence="16 17" key="1">
    <citation type="journal article" date="2011" name="Stand. Genomic Sci.">
        <title>Complete genome sequence of the gliding, heparinolytic Pedobacter saltans type strain (113).</title>
        <authorList>
            <person name="Liolios K."/>
            <person name="Sikorski J."/>
            <person name="Lu M."/>
            <person name="Nolan M."/>
            <person name="Lapidus A."/>
            <person name="Lucas S."/>
            <person name="Hammon N."/>
            <person name="Deshpande S."/>
            <person name="Cheng J.F."/>
            <person name="Tapia R."/>
            <person name="Han C."/>
            <person name="Goodwin L."/>
            <person name="Pitluck S."/>
            <person name="Huntemann M."/>
            <person name="Ivanova N."/>
            <person name="Pagani I."/>
            <person name="Mavromatis K."/>
            <person name="Ovchinikova G."/>
            <person name="Pati A."/>
            <person name="Chen A."/>
            <person name="Palaniappan K."/>
            <person name="Land M."/>
            <person name="Hauser L."/>
            <person name="Brambilla E.M."/>
            <person name="Kotsyurbenko O."/>
            <person name="Rohde M."/>
            <person name="Tindall B.J."/>
            <person name="Abt B."/>
            <person name="Goker M."/>
            <person name="Detter J.C."/>
            <person name="Woyke T."/>
            <person name="Bristow J."/>
            <person name="Eisen J.A."/>
            <person name="Markowitz V."/>
            <person name="Hugenholtz P."/>
            <person name="Klenk H.P."/>
            <person name="Kyrpides N.C."/>
        </authorList>
    </citation>
    <scope>NUCLEOTIDE SEQUENCE [LARGE SCALE GENOMIC DNA]</scope>
    <source>
        <strain evidence="17">ATCC 51119 / DSM 12145 / JCM 21818 / LMG 10337 / NBRC 100064 / NCIMB 13643</strain>
    </source>
</reference>
<dbReference type="PROSITE" id="PS51198">
    <property type="entry name" value="UVRD_HELICASE_ATP_BIND"/>
    <property type="match status" value="1"/>
</dbReference>
<comment type="catalytic activity">
    <reaction evidence="8">
        <text>Couples ATP hydrolysis with the unwinding of duplex DNA by translocating in the 3'-5' direction.</text>
        <dbReference type="EC" id="5.6.2.4"/>
    </reaction>
</comment>
<evidence type="ECO:0000256" key="5">
    <source>
        <dbReference type="ARBA" id="ARBA00022840"/>
    </source>
</evidence>
<sequence>MILDYLKGLNSSQRQAVEQTEGPVMIVAGAGSGKTRVITYRVAHLIQKGVDPFQILVLTFTNKAAKEMRDRITKVVGPEAKNIWMGTFHSIFAKILRVEANKLGYPSNFTIYDTDDSKSLIKAILKEMNLDDKLYNPNFVYGRISMAKNNLISAAEYQNNEQIQADDFSTGRGQLGKVYATYTARCFKAGAMDFDDLLFKTNVLLKDHPDVLYKYQHKFKYLMVDEYQDTNFSQYLIVKKLAAVTYNLCVVGDDAQSIYGFRGANIQNILNFQKDYPDVKVFKLEQNYRSTQNIVNVANSIIKNNANQLEKNVFSDNDEGDKIKITRSYSDNEEGKSVAESILQERSIKSLDWNDFAVLYRTNAQSRSMEEALRKANIPYKIYGGMSFYQRKEIKDLIAYFRLTFNNNDEEAFKRVINYPARGIGKTTIDKMILAADQNGKTLFDIATNAFQFLDNRAATAVNNFATTIQSFAAIAKNNNAFEAASHIAQHSGLLKDLYEDKSVEGLARYENIQELLNGIKEFSEREDIEDRGLSVFMEDVALLTNDDNQKPEDKDTVSLMTIHSSKGLEFNQVYVVGLEENLFPSQMSLNSRADLEEERRLFYVAVTRAEKKLHISYATSRFKFGTLVNSEPSRFLDEIDPRYLEIELPKKAFSSNPSSFDGERSAWKSKTSEAPASTDVFSKPKPASQKVKTTSLLSKAHVPTPGFKPEDTSNLQVGEIVEHERFGFGKVINLEGNKPDIKATIFFKEIGQKQLLLKFAKLRIVKS</sequence>
<keyword evidence="4 12" id="KW-0347">Helicase</keyword>
<dbReference type="EMBL" id="CP002545">
    <property type="protein sequence ID" value="ADY51807.1"/>
    <property type="molecule type" value="Genomic_DNA"/>
</dbReference>
<keyword evidence="5 12" id="KW-0067">ATP-binding</keyword>
<evidence type="ECO:0000256" key="7">
    <source>
        <dbReference type="ARBA" id="ARBA00023235"/>
    </source>
</evidence>
<accession>F0SD50</accession>
<dbReference type="InterPro" id="IPR013986">
    <property type="entry name" value="DExx_box_DNA_helicase_dom_sf"/>
</dbReference>
<evidence type="ECO:0000256" key="6">
    <source>
        <dbReference type="ARBA" id="ARBA00023125"/>
    </source>
</evidence>
<dbReference type="GO" id="GO:0016887">
    <property type="term" value="F:ATP hydrolysis activity"/>
    <property type="evidence" value="ECO:0007669"/>
    <property type="project" value="RHEA"/>
</dbReference>
<keyword evidence="6" id="KW-0238">DNA-binding</keyword>
<evidence type="ECO:0000256" key="1">
    <source>
        <dbReference type="ARBA" id="ARBA00009922"/>
    </source>
</evidence>
<dbReference type="AlphaFoldDB" id="F0SD50"/>
<keyword evidence="2 12" id="KW-0547">Nucleotide-binding</keyword>
<dbReference type="Pfam" id="PF13361">
    <property type="entry name" value="UvrD_C"/>
    <property type="match status" value="1"/>
</dbReference>
<gene>
    <name evidence="16" type="ordered locus">Pedsa_1239</name>
</gene>
<evidence type="ECO:0000256" key="12">
    <source>
        <dbReference type="PROSITE-ProRule" id="PRU00560"/>
    </source>
</evidence>
<evidence type="ECO:0000256" key="10">
    <source>
        <dbReference type="ARBA" id="ARBA00034923"/>
    </source>
</evidence>
<dbReference type="Gene3D" id="1.10.486.10">
    <property type="entry name" value="PCRA, domain 4"/>
    <property type="match status" value="1"/>
</dbReference>
<dbReference type="Proteomes" id="UP000000310">
    <property type="component" value="Chromosome"/>
</dbReference>
<dbReference type="KEGG" id="psn:Pedsa_1239"/>
<proteinExistence type="inferred from homology"/>
<dbReference type="SUPFAM" id="SSF52540">
    <property type="entry name" value="P-loop containing nucleoside triphosphate hydrolases"/>
    <property type="match status" value="1"/>
</dbReference>
<evidence type="ECO:0000313" key="17">
    <source>
        <dbReference type="Proteomes" id="UP000000310"/>
    </source>
</evidence>
<dbReference type="InterPro" id="IPR014016">
    <property type="entry name" value="UvrD-like_ATP-bd"/>
</dbReference>
<dbReference type="HOGENOM" id="CLU_004585_5_2_10"/>
<comment type="catalytic activity">
    <reaction evidence="11">
        <text>ATP + H2O = ADP + phosphate + H(+)</text>
        <dbReference type="Rhea" id="RHEA:13065"/>
        <dbReference type="ChEBI" id="CHEBI:15377"/>
        <dbReference type="ChEBI" id="CHEBI:15378"/>
        <dbReference type="ChEBI" id="CHEBI:30616"/>
        <dbReference type="ChEBI" id="CHEBI:43474"/>
        <dbReference type="ChEBI" id="CHEBI:456216"/>
        <dbReference type="EC" id="5.6.2.4"/>
    </reaction>
</comment>
<dbReference type="CDD" id="cd18807">
    <property type="entry name" value="SF1_C_UvrD"/>
    <property type="match status" value="1"/>
</dbReference>
<dbReference type="GO" id="GO:0033202">
    <property type="term" value="C:DNA helicase complex"/>
    <property type="evidence" value="ECO:0007669"/>
    <property type="project" value="TreeGrafter"/>
</dbReference>
<dbReference type="InterPro" id="IPR027417">
    <property type="entry name" value="P-loop_NTPase"/>
</dbReference>
<dbReference type="Gene3D" id="1.10.10.160">
    <property type="match status" value="1"/>
</dbReference>
<dbReference type="eggNOG" id="COG0210">
    <property type="taxonomic scope" value="Bacteria"/>
</dbReference>
<dbReference type="PANTHER" id="PTHR11070:SF2">
    <property type="entry name" value="ATP-DEPENDENT DNA HELICASE SRS2"/>
    <property type="match status" value="1"/>
</dbReference>
<evidence type="ECO:0000256" key="2">
    <source>
        <dbReference type="ARBA" id="ARBA00022741"/>
    </source>
</evidence>
<organism evidence="16 17">
    <name type="scientific">Pseudopedobacter saltans (strain ATCC 51119 / DSM 12145 / JCM 21818 / CCUG 39354 / LMG 10337 / NBRC 100064 / NCIMB 13643)</name>
    <name type="common">Pedobacter saltans</name>
    <dbReference type="NCBI Taxonomy" id="762903"/>
    <lineage>
        <taxon>Bacteria</taxon>
        <taxon>Pseudomonadati</taxon>
        <taxon>Bacteroidota</taxon>
        <taxon>Sphingobacteriia</taxon>
        <taxon>Sphingobacteriales</taxon>
        <taxon>Sphingobacteriaceae</taxon>
        <taxon>Pseudopedobacter</taxon>
    </lineage>
</organism>
<evidence type="ECO:0000256" key="11">
    <source>
        <dbReference type="ARBA" id="ARBA00048988"/>
    </source>
</evidence>
<evidence type="ECO:0000256" key="8">
    <source>
        <dbReference type="ARBA" id="ARBA00034617"/>
    </source>
</evidence>
<dbReference type="GO" id="GO:0003677">
    <property type="term" value="F:DNA binding"/>
    <property type="evidence" value="ECO:0007669"/>
    <property type="project" value="UniProtKB-KW"/>
</dbReference>
<feature type="binding site" evidence="12">
    <location>
        <begin position="28"/>
        <end position="35"/>
    </location>
    <ligand>
        <name>ATP</name>
        <dbReference type="ChEBI" id="CHEBI:30616"/>
    </ligand>
</feature>
<dbReference type="GO" id="GO:0005524">
    <property type="term" value="F:ATP binding"/>
    <property type="evidence" value="ECO:0007669"/>
    <property type="project" value="UniProtKB-UniRule"/>
</dbReference>